<dbReference type="AlphaFoldDB" id="X6NME0"/>
<dbReference type="GO" id="GO:0005794">
    <property type="term" value="C:Golgi apparatus"/>
    <property type="evidence" value="ECO:0007669"/>
    <property type="project" value="UniProtKB-SubCell"/>
</dbReference>
<organism evidence="8 9">
    <name type="scientific">Reticulomyxa filosa</name>
    <dbReference type="NCBI Taxonomy" id="46433"/>
    <lineage>
        <taxon>Eukaryota</taxon>
        <taxon>Sar</taxon>
        <taxon>Rhizaria</taxon>
        <taxon>Retaria</taxon>
        <taxon>Foraminifera</taxon>
        <taxon>Monothalamids</taxon>
        <taxon>Reticulomyxidae</taxon>
        <taxon>Reticulomyxa</taxon>
    </lineage>
</organism>
<evidence type="ECO:0000256" key="2">
    <source>
        <dbReference type="ARBA" id="ARBA00004240"/>
    </source>
</evidence>
<dbReference type="PANTHER" id="PTHR13048">
    <property type="entry name" value="TRAFFICKING PROTEIN PARTICLE COMPLEX SUBUNIT 3"/>
    <property type="match status" value="1"/>
</dbReference>
<dbReference type="PIRSF" id="PIRSF018293">
    <property type="entry name" value="TRAPP_I_complex_Bet3"/>
    <property type="match status" value="1"/>
</dbReference>
<dbReference type="Proteomes" id="UP000023152">
    <property type="component" value="Unassembled WGS sequence"/>
</dbReference>
<dbReference type="GO" id="GO:0030008">
    <property type="term" value="C:TRAPP complex"/>
    <property type="evidence" value="ECO:0007669"/>
    <property type="project" value="InterPro"/>
</dbReference>
<dbReference type="OMA" id="QRRPEYH"/>
<dbReference type="InterPro" id="IPR007194">
    <property type="entry name" value="TRAPP_component"/>
</dbReference>
<evidence type="ECO:0000256" key="5">
    <source>
        <dbReference type="ARBA" id="ARBA00022824"/>
    </source>
</evidence>
<evidence type="ECO:0000256" key="4">
    <source>
        <dbReference type="ARBA" id="ARBA00022448"/>
    </source>
</evidence>
<evidence type="ECO:0000313" key="9">
    <source>
        <dbReference type="Proteomes" id="UP000023152"/>
    </source>
</evidence>
<sequence length="222" mass="24739">MSLDNRRLGSKGDTAFANMDKISCELFVMTYGALVTQLIKDLKDIDEVNSKLEEMGYSIGCRLIDEFLSKSQTRNCKNFHTTCEMIAKVGLKMFLGVEGNIRKSTPTNNVANTSSFSTSMTTSVSTSNLGTATPSSTSDDISNCYILEIPNNPLNDFVELPSQFKNKLIYSNILCGVIRGALEMVQLKVNCKFTTCKLKDDDCDRIQIELEEILEDVFEDDD</sequence>
<evidence type="ECO:0000256" key="1">
    <source>
        <dbReference type="ARBA" id="ARBA00004222"/>
    </source>
</evidence>
<dbReference type="CDD" id="cd14942">
    <property type="entry name" value="TRAPPC3_bet3"/>
    <property type="match status" value="1"/>
</dbReference>
<dbReference type="InterPro" id="IPR024096">
    <property type="entry name" value="NO_sig/Golgi_transp_ligand-bd"/>
</dbReference>
<evidence type="ECO:0008006" key="10">
    <source>
        <dbReference type="Google" id="ProtNLM"/>
    </source>
</evidence>
<evidence type="ECO:0000256" key="3">
    <source>
        <dbReference type="ARBA" id="ARBA00006218"/>
    </source>
</evidence>
<keyword evidence="9" id="KW-1185">Reference proteome</keyword>
<evidence type="ECO:0000313" key="8">
    <source>
        <dbReference type="EMBL" id="ETO27186.1"/>
    </source>
</evidence>
<gene>
    <name evidence="8" type="ORF">RFI_09946</name>
</gene>
<keyword evidence="7" id="KW-0333">Golgi apparatus</keyword>
<comment type="subcellular location">
    <subcellularLocation>
        <location evidence="2">Endoplasmic reticulum</location>
    </subcellularLocation>
    <subcellularLocation>
        <location evidence="1">Golgi apparatus</location>
        <location evidence="1">cis-Golgi network</location>
    </subcellularLocation>
</comment>
<comment type="caution">
    <text evidence="8">The sequence shown here is derived from an EMBL/GenBank/DDBJ whole genome shotgun (WGS) entry which is preliminary data.</text>
</comment>
<proteinExistence type="inferred from homology"/>
<dbReference type="GO" id="GO:0048193">
    <property type="term" value="P:Golgi vesicle transport"/>
    <property type="evidence" value="ECO:0007669"/>
    <property type="project" value="InterPro"/>
</dbReference>
<accession>X6NME0</accession>
<dbReference type="EMBL" id="ASPP01007408">
    <property type="protein sequence ID" value="ETO27186.1"/>
    <property type="molecule type" value="Genomic_DNA"/>
</dbReference>
<dbReference type="OrthoDB" id="10262857at2759"/>
<keyword evidence="5" id="KW-0256">Endoplasmic reticulum</keyword>
<keyword evidence="6" id="KW-0931">ER-Golgi transport</keyword>
<evidence type="ECO:0000256" key="7">
    <source>
        <dbReference type="ARBA" id="ARBA00023034"/>
    </source>
</evidence>
<evidence type="ECO:0000256" key="6">
    <source>
        <dbReference type="ARBA" id="ARBA00022892"/>
    </source>
</evidence>
<dbReference type="SUPFAM" id="SSF111126">
    <property type="entry name" value="Ligand-binding domain in the NO signalling and Golgi transport"/>
    <property type="match status" value="2"/>
</dbReference>
<comment type="similarity">
    <text evidence="3">Belongs to the TRAPP small subunits family. BET3 subfamily.</text>
</comment>
<dbReference type="Pfam" id="PF04051">
    <property type="entry name" value="TRAPP"/>
    <property type="match status" value="1"/>
</dbReference>
<reference evidence="8 9" key="1">
    <citation type="journal article" date="2013" name="Curr. Biol.">
        <title>The Genome of the Foraminiferan Reticulomyxa filosa.</title>
        <authorList>
            <person name="Glockner G."/>
            <person name="Hulsmann N."/>
            <person name="Schleicher M."/>
            <person name="Noegel A.A."/>
            <person name="Eichinger L."/>
            <person name="Gallinger C."/>
            <person name="Pawlowski J."/>
            <person name="Sierra R."/>
            <person name="Euteneuer U."/>
            <person name="Pillet L."/>
            <person name="Moustafa A."/>
            <person name="Platzer M."/>
            <person name="Groth M."/>
            <person name="Szafranski K."/>
            <person name="Schliwa M."/>
        </authorList>
    </citation>
    <scope>NUCLEOTIDE SEQUENCE [LARGE SCALE GENOMIC DNA]</scope>
</reference>
<name>X6NME0_RETFI</name>
<keyword evidence="4" id="KW-0813">Transport</keyword>
<protein>
    <recommendedName>
        <fullName evidence="10">Trafficking protein particle complex subunit</fullName>
    </recommendedName>
</protein>
<dbReference type="GO" id="GO:0005783">
    <property type="term" value="C:endoplasmic reticulum"/>
    <property type="evidence" value="ECO:0007669"/>
    <property type="project" value="UniProtKB-SubCell"/>
</dbReference>
<dbReference type="InterPro" id="IPR016721">
    <property type="entry name" value="Bet3"/>
</dbReference>
<dbReference type="Gene3D" id="3.30.1380.20">
    <property type="entry name" value="Trafficking protein particle complex subunit 3"/>
    <property type="match status" value="1"/>
</dbReference>